<reference evidence="1 2" key="1">
    <citation type="submission" date="2019-05" db="EMBL/GenBank/DDBJ databases">
        <title>Emergence of the Ug99 lineage of the wheat stem rust pathogen through somatic hybridization.</title>
        <authorList>
            <person name="Li F."/>
            <person name="Upadhyaya N.M."/>
            <person name="Sperschneider J."/>
            <person name="Matny O."/>
            <person name="Nguyen-Phuc H."/>
            <person name="Mago R."/>
            <person name="Raley C."/>
            <person name="Miller M.E."/>
            <person name="Silverstein K.A.T."/>
            <person name="Henningsen E."/>
            <person name="Hirsch C.D."/>
            <person name="Visser B."/>
            <person name="Pretorius Z.A."/>
            <person name="Steffenson B.J."/>
            <person name="Schwessinger B."/>
            <person name="Dodds P.N."/>
            <person name="Figueroa M."/>
        </authorList>
    </citation>
    <scope>NUCLEOTIDE SEQUENCE [LARGE SCALE GENOMIC DNA]</scope>
    <source>
        <strain evidence="1 2">Ug99</strain>
    </source>
</reference>
<name>A0A5B0MZR6_PUCGR</name>
<organism evidence="1 2">
    <name type="scientific">Puccinia graminis f. sp. tritici</name>
    <dbReference type="NCBI Taxonomy" id="56615"/>
    <lineage>
        <taxon>Eukaryota</taxon>
        <taxon>Fungi</taxon>
        <taxon>Dikarya</taxon>
        <taxon>Basidiomycota</taxon>
        <taxon>Pucciniomycotina</taxon>
        <taxon>Pucciniomycetes</taxon>
        <taxon>Pucciniales</taxon>
        <taxon>Pucciniaceae</taxon>
        <taxon>Puccinia</taxon>
    </lineage>
</organism>
<evidence type="ECO:0000313" key="1">
    <source>
        <dbReference type="EMBL" id="KAA1081823.1"/>
    </source>
</evidence>
<sequence>MSKSRSWVVAEAGLSSKPEGLIKGFGACHLHESIETHKTGRILPGWCDSECVLHALPMSLRIPEFPAFVARLDNRTRHTQTPVECMLTRPMT</sequence>
<gene>
    <name evidence="1" type="ORF">PGTUg99_014044</name>
</gene>
<dbReference type="AlphaFoldDB" id="A0A5B0MZR6"/>
<accession>A0A5B0MZR6</accession>
<comment type="caution">
    <text evidence="1">The sequence shown here is derived from an EMBL/GenBank/DDBJ whole genome shotgun (WGS) entry which is preliminary data.</text>
</comment>
<protein>
    <submittedName>
        <fullName evidence="1">Uncharacterized protein</fullName>
    </submittedName>
</protein>
<evidence type="ECO:0000313" key="2">
    <source>
        <dbReference type="Proteomes" id="UP000325313"/>
    </source>
</evidence>
<dbReference type="EMBL" id="VDEP01000440">
    <property type="protein sequence ID" value="KAA1081823.1"/>
    <property type="molecule type" value="Genomic_DNA"/>
</dbReference>
<proteinExistence type="predicted"/>
<dbReference type="Proteomes" id="UP000325313">
    <property type="component" value="Unassembled WGS sequence"/>
</dbReference>